<dbReference type="SMART" id="SM00931">
    <property type="entry name" value="NOSIC"/>
    <property type="match status" value="1"/>
</dbReference>
<evidence type="ECO:0000313" key="8">
    <source>
        <dbReference type="RefSeq" id="XP_002737742.1"/>
    </source>
</evidence>
<dbReference type="InterPro" id="IPR012974">
    <property type="entry name" value="NOP58/56_N"/>
</dbReference>
<comment type="subcellular location">
    <subcellularLocation>
        <location evidence="1">Nucleus</location>
        <location evidence="1">Nucleolus</location>
    </subcellularLocation>
</comment>
<evidence type="ECO:0000256" key="2">
    <source>
        <dbReference type="ARBA" id="ARBA00009211"/>
    </source>
</evidence>
<dbReference type="GeneID" id="100370522"/>
<evidence type="ECO:0000259" key="6">
    <source>
        <dbReference type="PROSITE" id="PS51358"/>
    </source>
</evidence>
<organism evidence="7 8">
    <name type="scientific">Saccoglossus kowalevskii</name>
    <name type="common">Acorn worm</name>
    <dbReference type="NCBI Taxonomy" id="10224"/>
    <lineage>
        <taxon>Eukaryota</taxon>
        <taxon>Metazoa</taxon>
        <taxon>Hemichordata</taxon>
        <taxon>Enteropneusta</taxon>
        <taxon>Harrimaniidae</taxon>
        <taxon>Saccoglossus</taxon>
    </lineage>
</organism>
<proteinExistence type="inferred from homology"/>
<name>A0ABM0GUP7_SACKO</name>
<dbReference type="RefSeq" id="XP_002737742.1">
    <property type="nucleotide sequence ID" value="XM_002737696.2"/>
</dbReference>
<dbReference type="Gene3D" id="1.10.287.4070">
    <property type="match status" value="1"/>
</dbReference>
<evidence type="ECO:0000256" key="4">
    <source>
        <dbReference type="ARBA" id="ARBA00023242"/>
    </source>
</evidence>
<evidence type="ECO:0000256" key="1">
    <source>
        <dbReference type="ARBA" id="ARBA00004604"/>
    </source>
</evidence>
<dbReference type="SUPFAM" id="SSF89124">
    <property type="entry name" value="Nop domain"/>
    <property type="match status" value="1"/>
</dbReference>
<dbReference type="InterPro" id="IPR036070">
    <property type="entry name" value="Nop_dom_sf"/>
</dbReference>
<dbReference type="PANTHER" id="PTHR10894:SF1">
    <property type="entry name" value="NUCLEOLAR PROTEIN 58"/>
    <property type="match status" value="1"/>
</dbReference>
<protein>
    <submittedName>
        <fullName evidence="8">Nucleolar protein 58-like</fullName>
    </submittedName>
</protein>
<feature type="domain" description="Nop" evidence="6">
    <location>
        <begin position="283"/>
        <end position="401"/>
    </location>
</feature>
<dbReference type="Gene3D" id="1.10.246.90">
    <property type="entry name" value="Nop domain"/>
    <property type="match status" value="1"/>
</dbReference>
<feature type="region of interest" description="Disordered" evidence="5">
    <location>
        <begin position="444"/>
        <end position="558"/>
    </location>
</feature>
<sequence length="558" mass="62206">MLVLFETAAGYAIFKLLDEKKLKKVDNLYQDFQTAEGASKVVKLKQFEKFKDTTDALAAATATIEGKMSKSLKKMLKKIVAKDAHAELAVADAKLGNVIKEKFNISCVCNSSIHELMRGIRAQMTNLITGLPEKEISAFSLGLAHSLSRYKLKFSPDKVDTMIVQAISLLDDLDKELNNYIMRVREWYGWHFPELGKIVTDNIAFAKTIKKIGDRVNTSSTDLSEMLPEEIEEQVKQAAEISMGTEVSEEDITNILYLSEQIIEISNYRAQLYDYLKNRMTAIAPNLTIMVGELVGARLIAHAGSLLNLAKHPSSTVQILGAEKALFRALKTKKDTPKYGLIYHASMVGQTSAKNKGKVSRMLASKTSLAIRYDALGEDDNSEMGIENRAKLENRLRSIEQQATRRISGTGKQLAKFGKYQGKSDVTPYSVGLDSTIQAKKRKIEEVDTTGETPSKHKAKKVKAEPVESSSDSEEAVEETPKKKKKKKKDKDVDESEETPAKKVKFETPTQAEETPGKKEKKKKQKQKEAESPVAETSLVETPSSEKKKKKKKKKDSD</sequence>
<dbReference type="InterPro" id="IPR045056">
    <property type="entry name" value="Nop56/Nop58"/>
</dbReference>
<dbReference type="Pfam" id="PF01798">
    <property type="entry name" value="Nop"/>
    <property type="match status" value="1"/>
</dbReference>
<keyword evidence="4" id="KW-0539">Nucleus</keyword>
<evidence type="ECO:0000313" key="7">
    <source>
        <dbReference type="Proteomes" id="UP000694865"/>
    </source>
</evidence>
<reference evidence="8" key="1">
    <citation type="submission" date="2025-08" db="UniProtKB">
        <authorList>
            <consortium name="RefSeq"/>
        </authorList>
    </citation>
    <scope>IDENTIFICATION</scope>
    <source>
        <tissue evidence="8">Testes</tissue>
    </source>
</reference>
<dbReference type="Pfam" id="PF08156">
    <property type="entry name" value="NOP5NT"/>
    <property type="match status" value="1"/>
</dbReference>
<gene>
    <name evidence="8" type="primary">LOC100370522</name>
</gene>
<feature type="compositionally biased region" description="Basic residues" evidence="5">
    <location>
        <begin position="547"/>
        <end position="558"/>
    </location>
</feature>
<keyword evidence="7" id="KW-1185">Reference proteome</keyword>
<evidence type="ECO:0000256" key="3">
    <source>
        <dbReference type="ARBA" id="ARBA00022517"/>
    </source>
</evidence>
<dbReference type="InterPro" id="IPR012976">
    <property type="entry name" value="NOSIC"/>
</dbReference>
<dbReference type="InterPro" id="IPR042239">
    <property type="entry name" value="Nop_C"/>
</dbReference>
<evidence type="ECO:0000256" key="5">
    <source>
        <dbReference type="SAM" id="MobiDB-lite"/>
    </source>
</evidence>
<dbReference type="PROSITE" id="PS51358">
    <property type="entry name" value="NOP"/>
    <property type="match status" value="1"/>
</dbReference>
<keyword evidence="3" id="KW-0690">Ribosome biogenesis</keyword>
<dbReference type="PANTHER" id="PTHR10894">
    <property type="entry name" value="NUCLEOLAR PROTEIN 5 NUCLEOLAR PROTEIN NOP5 NOP58"/>
    <property type="match status" value="1"/>
</dbReference>
<accession>A0ABM0GUP7</accession>
<dbReference type="InterPro" id="IPR002687">
    <property type="entry name" value="Nop_dom"/>
</dbReference>
<comment type="similarity">
    <text evidence="2">Belongs to the NOP5/NOP56 family.</text>
</comment>
<dbReference type="Proteomes" id="UP000694865">
    <property type="component" value="Unplaced"/>
</dbReference>